<sequence>MDDSDFSLLETMLYEPAHGIFLLDRHLARLNDAIVYFRHKYPHYFAEQLNIDQLCHQLDVAIDEHADARPARIRLLWSRAGEASIEVVPLPDPSSSHTNAMHGSAIARGAR</sequence>
<dbReference type="Proteomes" id="UP000278143">
    <property type="component" value="Unassembled WGS sequence"/>
</dbReference>
<feature type="region of interest" description="Disordered" evidence="1">
    <location>
        <begin position="88"/>
        <end position="111"/>
    </location>
</feature>
<evidence type="ECO:0000256" key="1">
    <source>
        <dbReference type="SAM" id="MobiDB-lite"/>
    </source>
</evidence>
<keyword evidence="3" id="KW-1185">Reference proteome</keyword>
<dbReference type="InterPro" id="IPR043131">
    <property type="entry name" value="BCAT-like_N"/>
</dbReference>
<gene>
    <name evidence="2" type="ORF">SYNPS1DRAFT_32069</name>
</gene>
<organism evidence="2 3">
    <name type="scientific">Syncephalis pseudoplumigaleata</name>
    <dbReference type="NCBI Taxonomy" id="1712513"/>
    <lineage>
        <taxon>Eukaryota</taxon>
        <taxon>Fungi</taxon>
        <taxon>Fungi incertae sedis</taxon>
        <taxon>Zoopagomycota</taxon>
        <taxon>Zoopagomycotina</taxon>
        <taxon>Zoopagomycetes</taxon>
        <taxon>Zoopagales</taxon>
        <taxon>Piptocephalidaceae</taxon>
        <taxon>Syncephalis</taxon>
    </lineage>
</organism>
<dbReference type="SUPFAM" id="SSF56752">
    <property type="entry name" value="D-aminoacid aminotransferase-like PLP-dependent enzymes"/>
    <property type="match status" value="1"/>
</dbReference>
<proteinExistence type="predicted"/>
<dbReference type="EMBL" id="KZ992223">
    <property type="protein sequence ID" value="RKP22349.1"/>
    <property type="molecule type" value="Genomic_DNA"/>
</dbReference>
<dbReference type="Gene3D" id="3.30.470.10">
    <property type="match status" value="1"/>
</dbReference>
<protein>
    <recommendedName>
        <fullName evidence="4">Aminotransferase</fullName>
    </recommendedName>
</protein>
<accession>A0A4V1J0Q2</accession>
<dbReference type="OrthoDB" id="64220at2759"/>
<dbReference type="AlphaFoldDB" id="A0A4V1J0Q2"/>
<evidence type="ECO:0008006" key="4">
    <source>
        <dbReference type="Google" id="ProtNLM"/>
    </source>
</evidence>
<name>A0A4V1J0Q2_9FUNG</name>
<dbReference type="GO" id="GO:0003824">
    <property type="term" value="F:catalytic activity"/>
    <property type="evidence" value="ECO:0007669"/>
    <property type="project" value="InterPro"/>
</dbReference>
<dbReference type="InterPro" id="IPR036038">
    <property type="entry name" value="Aminotransferase-like"/>
</dbReference>
<reference evidence="3" key="1">
    <citation type="journal article" date="2018" name="Nat. Microbiol.">
        <title>Leveraging single-cell genomics to expand the fungal tree of life.</title>
        <authorList>
            <person name="Ahrendt S.R."/>
            <person name="Quandt C.A."/>
            <person name="Ciobanu D."/>
            <person name="Clum A."/>
            <person name="Salamov A."/>
            <person name="Andreopoulos B."/>
            <person name="Cheng J.F."/>
            <person name="Woyke T."/>
            <person name="Pelin A."/>
            <person name="Henrissat B."/>
            <person name="Reynolds N.K."/>
            <person name="Benny G.L."/>
            <person name="Smith M.E."/>
            <person name="James T.Y."/>
            <person name="Grigoriev I.V."/>
        </authorList>
    </citation>
    <scope>NUCLEOTIDE SEQUENCE [LARGE SCALE GENOMIC DNA]</scope>
    <source>
        <strain evidence="3">Benny S71-1</strain>
    </source>
</reference>
<evidence type="ECO:0000313" key="2">
    <source>
        <dbReference type="EMBL" id="RKP22349.1"/>
    </source>
</evidence>
<evidence type="ECO:0000313" key="3">
    <source>
        <dbReference type="Proteomes" id="UP000278143"/>
    </source>
</evidence>